<feature type="compositionally biased region" description="Polar residues" evidence="1">
    <location>
        <begin position="234"/>
        <end position="248"/>
    </location>
</feature>
<dbReference type="AlphaFoldDB" id="F4RBB4"/>
<dbReference type="EMBL" id="GL883095">
    <property type="protein sequence ID" value="EGG10390.1"/>
    <property type="molecule type" value="Genomic_DNA"/>
</dbReference>
<feature type="region of interest" description="Disordered" evidence="1">
    <location>
        <begin position="115"/>
        <end position="143"/>
    </location>
</feature>
<evidence type="ECO:0000313" key="3">
    <source>
        <dbReference type="Proteomes" id="UP000001072"/>
    </source>
</evidence>
<dbReference type="eggNOG" id="ENOG502S978">
    <property type="taxonomic scope" value="Eukaryota"/>
</dbReference>
<dbReference type="PANTHER" id="PTHR40635:SF1">
    <property type="match status" value="1"/>
</dbReference>
<dbReference type="PANTHER" id="PTHR40635">
    <property type="match status" value="1"/>
</dbReference>
<feature type="region of interest" description="Disordered" evidence="1">
    <location>
        <begin position="185"/>
        <end position="262"/>
    </location>
</feature>
<feature type="compositionally biased region" description="Acidic residues" evidence="1">
    <location>
        <begin position="124"/>
        <end position="142"/>
    </location>
</feature>
<dbReference type="KEGG" id="mlr:MELLADRAFT_76921"/>
<feature type="compositionally biased region" description="Low complexity" evidence="1">
    <location>
        <begin position="249"/>
        <end position="262"/>
    </location>
</feature>
<dbReference type="InParanoid" id="F4RBB4"/>
<feature type="compositionally biased region" description="Low complexity" evidence="1">
    <location>
        <begin position="201"/>
        <end position="212"/>
    </location>
</feature>
<sequence>MISKTKSKKPTNYKNQNLLYLRISPRVVLMTKILLDSNHINWMTDEILTLVLKVIQPKILIKFKQETYDQSNSNSNSKTKLDFYRGNGIQLGYYFKNNTPRHSILLKSKEFIMKSQNKSGPNDDLPENVISDEENEGEEEDQKPELKVNYQGFSIFGKTLIIVVEPFPSLSNYELNLYNPNYHQTHQSEAELSRRNPQPDPSTSTSTSTDPQIPLFRPESLMIDDDDDDLPDLFTQQSNSKQNPGPNESNSNSNLVESNDLSSSQTLLSNLIKNPNLDQNKKHSNLNLTLDGYLQK</sequence>
<reference evidence="3" key="1">
    <citation type="journal article" date="2011" name="Proc. Natl. Acad. Sci. U.S.A.">
        <title>Obligate biotrophy features unraveled by the genomic analysis of rust fungi.</title>
        <authorList>
            <person name="Duplessis S."/>
            <person name="Cuomo C.A."/>
            <person name="Lin Y.-C."/>
            <person name="Aerts A."/>
            <person name="Tisserant E."/>
            <person name="Veneault-Fourrey C."/>
            <person name="Joly D.L."/>
            <person name="Hacquard S."/>
            <person name="Amselem J."/>
            <person name="Cantarel B.L."/>
            <person name="Chiu R."/>
            <person name="Coutinho P.M."/>
            <person name="Feau N."/>
            <person name="Field M."/>
            <person name="Frey P."/>
            <person name="Gelhaye E."/>
            <person name="Goldberg J."/>
            <person name="Grabherr M.G."/>
            <person name="Kodira C.D."/>
            <person name="Kohler A."/>
            <person name="Kuees U."/>
            <person name="Lindquist E.A."/>
            <person name="Lucas S.M."/>
            <person name="Mago R."/>
            <person name="Mauceli E."/>
            <person name="Morin E."/>
            <person name="Murat C."/>
            <person name="Pangilinan J.L."/>
            <person name="Park R."/>
            <person name="Pearson M."/>
            <person name="Quesneville H."/>
            <person name="Rouhier N."/>
            <person name="Sakthikumar S."/>
            <person name="Salamov A.A."/>
            <person name="Schmutz J."/>
            <person name="Selles B."/>
            <person name="Shapiro H."/>
            <person name="Tanguay P."/>
            <person name="Tuskan G.A."/>
            <person name="Henrissat B."/>
            <person name="Van de Peer Y."/>
            <person name="Rouze P."/>
            <person name="Ellis J.G."/>
            <person name="Dodds P.N."/>
            <person name="Schein J.E."/>
            <person name="Zhong S."/>
            <person name="Hamelin R.C."/>
            <person name="Grigoriev I.V."/>
            <person name="Szabo L.J."/>
            <person name="Martin F."/>
        </authorList>
    </citation>
    <scope>NUCLEOTIDE SEQUENCE [LARGE SCALE GENOMIC DNA]</scope>
    <source>
        <strain evidence="3">98AG31 / pathotype 3-4-7</strain>
    </source>
</reference>
<evidence type="ECO:0000313" key="2">
    <source>
        <dbReference type="EMBL" id="EGG10390.1"/>
    </source>
</evidence>
<dbReference type="OrthoDB" id="5374757at2759"/>
<organism evidence="3">
    <name type="scientific">Melampsora larici-populina (strain 98AG31 / pathotype 3-4-7)</name>
    <name type="common">Poplar leaf rust fungus</name>
    <dbReference type="NCBI Taxonomy" id="747676"/>
    <lineage>
        <taxon>Eukaryota</taxon>
        <taxon>Fungi</taxon>
        <taxon>Dikarya</taxon>
        <taxon>Basidiomycota</taxon>
        <taxon>Pucciniomycotina</taxon>
        <taxon>Pucciniomycetes</taxon>
        <taxon>Pucciniales</taxon>
        <taxon>Melampsoraceae</taxon>
        <taxon>Melampsora</taxon>
    </lineage>
</organism>
<dbReference type="GeneID" id="18932860"/>
<protein>
    <submittedName>
        <fullName evidence="2">Uncharacterized protein</fullName>
    </submittedName>
</protein>
<dbReference type="VEuPathDB" id="FungiDB:MELLADRAFT_76921"/>
<name>F4RBB4_MELLP</name>
<dbReference type="RefSeq" id="XP_007406691.1">
    <property type="nucleotide sequence ID" value="XM_007406629.1"/>
</dbReference>
<keyword evidence="3" id="KW-1185">Reference proteome</keyword>
<dbReference type="HOGENOM" id="CLU_1023536_0_0_1"/>
<accession>F4RBB4</accession>
<feature type="compositionally biased region" description="Acidic residues" evidence="1">
    <location>
        <begin position="222"/>
        <end position="231"/>
    </location>
</feature>
<gene>
    <name evidence="2" type="ORF">MELLADRAFT_76921</name>
</gene>
<proteinExistence type="predicted"/>
<evidence type="ECO:0000256" key="1">
    <source>
        <dbReference type="SAM" id="MobiDB-lite"/>
    </source>
</evidence>
<dbReference type="Proteomes" id="UP000001072">
    <property type="component" value="Unassembled WGS sequence"/>
</dbReference>